<reference evidence="3" key="1">
    <citation type="submission" date="2023-07" db="EMBL/GenBank/DDBJ databases">
        <title>30 novel species of actinomycetes from the DSMZ collection.</title>
        <authorList>
            <person name="Nouioui I."/>
        </authorList>
    </citation>
    <scope>NUCLEOTIDE SEQUENCE [LARGE SCALE GENOMIC DNA]</scope>
    <source>
        <strain evidence="3">DSM 41886</strain>
    </source>
</reference>
<sequence>MTDPHLDPTRKHDFVLLIEALDSNPNGDPDNGGLPRTDVVTGQGLITDVAIKRKIRNTVALFNSVEQRPGYEIYVEAGTALNAQHERAYVEGGAANKDTAQQWMCRNFFDVRMFGAVMTTGRRDRWAGRVQGPVQFGFARSIDPVTPFDIGITRVTPTREEDLAAWNNPQPEGEGGKDKDKNKKKEVNAKETEMGSKHIVPYGLYRGSGHFSAPLAAKTGVTSDDLAMFWRALTLMFEHDRAAARTGLTLRALHVFSHDDAFGRVPAHTLTDLVTATLRSDTPARSITDYDLSSPSGSDLPDGVALTTLVQPAVTPARPTITIPAPA</sequence>
<dbReference type="Proteomes" id="UP001183615">
    <property type="component" value="Unassembled WGS sequence"/>
</dbReference>
<comment type="caution">
    <text evidence="2">The sequence shown here is derived from an EMBL/GenBank/DDBJ whole genome shotgun (WGS) entry which is preliminary data.</text>
</comment>
<name>A0ABU2S9H0_9ACTN</name>
<dbReference type="RefSeq" id="WP_311618564.1">
    <property type="nucleotide sequence ID" value="NZ_JAVREV010000008.1"/>
</dbReference>
<dbReference type="Pfam" id="PF05107">
    <property type="entry name" value="Cas_Cas7"/>
    <property type="match status" value="1"/>
</dbReference>
<protein>
    <submittedName>
        <fullName evidence="2">Type I CRISPR-associated protein Cas7</fullName>
    </submittedName>
</protein>
<dbReference type="EMBL" id="JAVREV010000008">
    <property type="protein sequence ID" value="MDT0444300.1"/>
    <property type="molecule type" value="Genomic_DNA"/>
</dbReference>
<evidence type="ECO:0000313" key="2">
    <source>
        <dbReference type="EMBL" id="MDT0444300.1"/>
    </source>
</evidence>
<accession>A0ABU2S9H0</accession>
<keyword evidence="3" id="KW-1185">Reference proteome</keyword>
<organism evidence="2 3">
    <name type="scientific">Streptomyces johnsoniae</name>
    <dbReference type="NCBI Taxonomy" id="3075532"/>
    <lineage>
        <taxon>Bacteria</taxon>
        <taxon>Bacillati</taxon>
        <taxon>Actinomycetota</taxon>
        <taxon>Actinomycetes</taxon>
        <taxon>Kitasatosporales</taxon>
        <taxon>Streptomycetaceae</taxon>
        <taxon>Streptomyces</taxon>
    </lineage>
</organism>
<feature type="region of interest" description="Disordered" evidence="1">
    <location>
        <begin position="159"/>
        <end position="192"/>
    </location>
</feature>
<evidence type="ECO:0000313" key="3">
    <source>
        <dbReference type="Proteomes" id="UP001183615"/>
    </source>
</evidence>
<gene>
    <name evidence="2" type="ORF">RM779_17105</name>
</gene>
<dbReference type="InterPro" id="IPR006482">
    <property type="entry name" value="Cas7_Csh2/Csh2"/>
</dbReference>
<proteinExistence type="predicted"/>
<evidence type="ECO:0000256" key="1">
    <source>
        <dbReference type="SAM" id="MobiDB-lite"/>
    </source>
</evidence>
<feature type="compositionally biased region" description="Basic and acidic residues" evidence="1">
    <location>
        <begin position="174"/>
        <end position="192"/>
    </location>
</feature>